<protein>
    <recommendedName>
        <fullName evidence="4">DUF4239 domain-containing protein</fullName>
    </recommendedName>
</protein>
<gene>
    <name evidence="2" type="ORF">GCM10017083_21030</name>
</gene>
<proteinExistence type="predicted"/>
<keyword evidence="1" id="KW-1133">Transmembrane helix</keyword>
<feature type="transmembrane region" description="Helical" evidence="1">
    <location>
        <begin position="56"/>
        <end position="75"/>
    </location>
</feature>
<sequence length="263" mass="28876">MTYELAVLLARIPLDVAVPLLIGIAVMVSLIGTWVVNTIYTPFQLEPNNLVGGAKFSFLGEVYAVTLALALIGAFDRYTDAQTTVQKEVATLVSLERAADIYDQPGQAEVRAKMKSAIREYARAVVEKEWRTMSLGVPSFEVTHRLNQLSDVFLKADPITAGQQALQQNTVEWVRQINESRSFRLTTVSRSLVSLVWILLGLGTTIAIVFPWFFGTVNVVSQAMMSAILVSFLVMHLVVVLHLAYPFVGETAVSPSAFLAVAQ</sequence>
<feature type="transmembrane region" description="Helical" evidence="1">
    <location>
        <begin position="226"/>
        <end position="248"/>
    </location>
</feature>
<evidence type="ECO:0000256" key="1">
    <source>
        <dbReference type="SAM" id="Phobius"/>
    </source>
</evidence>
<name>A0A919CQL3_9PROT</name>
<dbReference type="EMBL" id="BMZS01000004">
    <property type="protein sequence ID" value="GHD49130.1"/>
    <property type="molecule type" value="Genomic_DNA"/>
</dbReference>
<organism evidence="2 3">
    <name type="scientific">Thalassobaculum fulvum</name>
    <dbReference type="NCBI Taxonomy" id="1633335"/>
    <lineage>
        <taxon>Bacteria</taxon>
        <taxon>Pseudomonadati</taxon>
        <taxon>Pseudomonadota</taxon>
        <taxon>Alphaproteobacteria</taxon>
        <taxon>Rhodospirillales</taxon>
        <taxon>Thalassobaculaceae</taxon>
        <taxon>Thalassobaculum</taxon>
    </lineage>
</organism>
<feature type="transmembrane region" description="Helical" evidence="1">
    <location>
        <begin position="192"/>
        <end position="214"/>
    </location>
</feature>
<feature type="transmembrane region" description="Helical" evidence="1">
    <location>
        <begin position="12"/>
        <end position="36"/>
    </location>
</feature>
<evidence type="ECO:0000313" key="3">
    <source>
        <dbReference type="Proteomes" id="UP000630353"/>
    </source>
</evidence>
<reference evidence="2" key="1">
    <citation type="journal article" date="2014" name="Int. J. Syst. Evol. Microbiol.">
        <title>Complete genome sequence of Corynebacterium casei LMG S-19264T (=DSM 44701T), isolated from a smear-ripened cheese.</title>
        <authorList>
            <consortium name="US DOE Joint Genome Institute (JGI-PGF)"/>
            <person name="Walter F."/>
            <person name="Albersmeier A."/>
            <person name="Kalinowski J."/>
            <person name="Ruckert C."/>
        </authorList>
    </citation>
    <scope>NUCLEOTIDE SEQUENCE</scope>
    <source>
        <strain evidence="2">KCTC 42651</strain>
    </source>
</reference>
<reference evidence="2" key="2">
    <citation type="submission" date="2020-09" db="EMBL/GenBank/DDBJ databases">
        <authorList>
            <person name="Sun Q."/>
            <person name="Kim S."/>
        </authorList>
    </citation>
    <scope>NUCLEOTIDE SEQUENCE</scope>
    <source>
        <strain evidence="2">KCTC 42651</strain>
    </source>
</reference>
<comment type="caution">
    <text evidence="2">The sequence shown here is derived from an EMBL/GenBank/DDBJ whole genome shotgun (WGS) entry which is preliminary data.</text>
</comment>
<keyword evidence="3" id="KW-1185">Reference proteome</keyword>
<accession>A0A919CQL3</accession>
<keyword evidence="1" id="KW-0472">Membrane</keyword>
<dbReference type="RefSeq" id="WP_189989128.1">
    <property type="nucleotide sequence ID" value="NZ_BMZS01000004.1"/>
</dbReference>
<dbReference type="Proteomes" id="UP000630353">
    <property type="component" value="Unassembled WGS sequence"/>
</dbReference>
<dbReference type="AlphaFoldDB" id="A0A919CQL3"/>
<dbReference type="InterPro" id="IPR025333">
    <property type="entry name" value="DUF4239"/>
</dbReference>
<evidence type="ECO:0000313" key="2">
    <source>
        <dbReference type="EMBL" id="GHD49130.1"/>
    </source>
</evidence>
<keyword evidence="1" id="KW-0812">Transmembrane</keyword>
<evidence type="ECO:0008006" key="4">
    <source>
        <dbReference type="Google" id="ProtNLM"/>
    </source>
</evidence>
<dbReference type="Pfam" id="PF14023">
    <property type="entry name" value="Bestrophin-like"/>
    <property type="match status" value="1"/>
</dbReference>